<dbReference type="Proteomes" id="UP000050794">
    <property type="component" value="Unassembled WGS sequence"/>
</dbReference>
<sequence length="170" mass="19965">MRHTYISRESIAFCLQKSIDHNNCVRAQRRRSMFCWQVSLLITTAFATIDEQLNIPKVRSLSGSRATDGNNATNADVLNLLTLELFGAFAPRHVKQYNDRVYLSRYRRNYWLGTRYFHLDNDYYLPARDTCIYRMNETQRRNLTYEDGLPIDDVVYQLVTASEASFIFVI</sequence>
<evidence type="ECO:0000313" key="1">
    <source>
        <dbReference type="EMBL" id="VDM39032.1"/>
    </source>
</evidence>
<accession>A0A183UGU1</accession>
<dbReference type="EMBL" id="UYWY01019740">
    <property type="protein sequence ID" value="VDM39032.1"/>
    <property type="molecule type" value="Genomic_DNA"/>
</dbReference>
<name>A0A183UGU1_TOXCA</name>
<evidence type="ECO:0000313" key="2">
    <source>
        <dbReference type="Proteomes" id="UP000050794"/>
    </source>
</evidence>
<organism evidence="2 3">
    <name type="scientific">Toxocara canis</name>
    <name type="common">Canine roundworm</name>
    <dbReference type="NCBI Taxonomy" id="6265"/>
    <lineage>
        <taxon>Eukaryota</taxon>
        <taxon>Metazoa</taxon>
        <taxon>Ecdysozoa</taxon>
        <taxon>Nematoda</taxon>
        <taxon>Chromadorea</taxon>
        <taxon>Rhabditida</taxon>
        <taxon>Spirurina</taxon>
        <taxon>Ascaridomorpha</taxon>
        <taxon>Ascaridoidea</taxon>
        <taxon>Toxocaridae</taxon>
        <taxon>Toxocara</taxon>
    </lineage>
</organism>
<dbReference type="AlphaFoldDB" id="A0A183UGU1"/>
<gene>
    <name evidence="1" type="ORF">TCNE_LOCUS7711</name>
</gene>
<proteinExistence type="predicted"/>
<protein>
    <submittedName>
        <fullName evidence="3">Lipocalin</fullName>
    </submittedName>
</protein>
<reference evidence="3" key="1">
    <citation type="submission" date="2016-06" db="UniProtKB">
        <authorList>
            <consortium name="WormBaseParasite"/>
        </authorList>
    </citation>
    <scope>IDENTIFICATION</scope>
</reference>
<evidence type="ECO:0000313" key="3">
    <source>
        <dbReference type="WBParaSite" id="TCNE_0000771101-mRNA-1"/>
    </source>
</evidence>
<reference evidence="1 2" key="2">
    <citation type="submission" date="2018-11" db="EMBL/GenBank/DDBJ databases">
        <authorList>
            <consortium name="Pathogen Informatics"/>
        </authorList>
    </citation>
    <scope>NUCLEOTIDE SEQUENCE [LARGE SCALE GENOMIC DNA]</scope>
</reference>
<dbReference type="WBParaSite" id="TCNE_0000771101-mRNA-1">
    <property type="protein sequence ID" value="TCNE_0000771101-mRNA-1"/>
    <property type="gene ID" value="TCNE_0000771101"/>
</dbReference>
<keyword evidence="2" id="KW-1185">Reference proteome</keyword>